<evidence type="ECO:0000313" key="3">
    <source>
        <dbReference type="Proteomes" id="UP000095751"/>
    </source>
</evidence>
<keyword evidence="3" id="KW-1185">Reference proteome</keyword>
<protein>
    <submittedName>
        <fullName evidence="2">Uncharacterized protein</fullName>
    </submittedName>
</protein>
<feature type="transmembrane region" description="Helical" evidence="1">
    <location>
        <begin position="71"/>
        <end position="91"/>
    </location>
</feature>
<sequence>MKNKMPDGMTDGGISRPLNDSLDQLLEDAALMKVAEDEDDESKGGFFSDSDGTGIRSVVGNALSTIVTVDFFIVIGFLVWFIAGIFCSSILKDDTVQILFNNQFETLVQPSLGLLMVAAVGGSFFNKEEQDM</sequence>
<dbReference type="KEGG" id="fcy:FRACYDRAFT_267256"/>
<dbReference type="InParanoid" id="A0A1E7FW57"/>
<dbReference type="AlphaFoldDB" id="A0A1E7FW57"/>
<dbReference type="Proteomes" id="UP000095751">
    <property type="component" value="Unassembled WGS sequence"/>
</dbReference>
<name>A0A1E7FW57_9STRA</name>
<keyword evidence="1" id="KW-0812">Transmembrane</keyword>
<keyword evidence="1" id="KW-0472">Membrane</keyword>
<evidence type="ECO:0000313" key="2">
    <source>
        <dbReference type="EMBL" id="OEU22354.1"/>
    </source>
</evidence>
<evidence type="ECO:0000256" key="1">
    <source>
        <dbReference type="SAM" id="Phobius"/>
    </source>
</evidence>
<feature type="transmembrane region" description="Helical" evidence="1">
    <location>
        <begin position="107"/>
        <end position="125"/>
    </location>
</feature>
<organism evidence="2 3">
    <name type="scientific">Fragilariopsis cylindrus CCMP1102</name>
    <dbReference type="NCBI Taxonomy" id="635003"/>
    <lineage>
        <taxon>Eukaryota</taxon>
        <taxon>Sar</taxon>
        <taxon>Stramenopiles</taxon>
        <taxon>Ochrophyta</taxon>
        <taxon>Bacillariophyta</taxon>
        <taxon>Bacillariophyceae</taxon>
        <taxon>Bacillariophycidae</taxon>
        <taxon>Bacillariales</taxon>
        <taxon>Bacillariaceae</taxon>
        <taxon>Fragilariopsis</taxon>
    </lineage>
</organism>
<gene>
    <name evidence="2" type="ORF">FRACYDRAFT_267256</name>
</gene>
<dbReference type="EMBL" id="KV784353">
    <property type="protein sequence ID" value="OEU22354.1"/>
    <property type="molecule type" value="Genomic_DNA"/>
</dbReference>
<accession>A0A1E7FW57</accession>
<dbReference type="OrthoDB" id="198634at2759"/>
<keyword evidence="1" id="KW-1133">Transmembrane helix</keyword>
<proteinExistence type="predicted"/>
<reference evidence="2 3" key="1">
    <citation type="submission" date="2016-09" db="EMBL/GenBank/DDBJ databases">
        <title>Extensive genetic diversity and differential bi-allelic expression allows diatom success in the polar Southern Ocean.</title>
        <authorList>
            <consortium name="DOE Joint Genome Institute"/>
            <person name="Mock T."/>
            <person name="Otillar R.P."/>
            <person name="Strauss J."/>
            <person name="Dupont C."/>
            <person name="Frickenhaus S."/>
            <person name="Maumus F."/>
            <person name="Mcmullan M."/>
            <person name="Sanges R."/>
            <person name="Schmutz J."/>
            <person name="Toseland A."/>
            <person name="Valas R."/>
            <person name="Veluchamy A."/>
            <person name="Ward B.J."/>
            <person name="Allen A."/>
            <person name="Barry K."/>
            <person name="Falciatore A."/>
            <person name="Ferrante M."/>
            <person name="Fortunato A.E."/>
            <person name="Gloeckner G."/>
            <person name="Gruber A."/>
            <person name="Hipkin R."/>
            <person name="Janech M."/>
            <person name="Kroth P."/>
            <person name="Leese F."/>
            <person name="Lindquist E."/>
            <person name="Lyon B.R."/>
            <person name="Martin J."/>
            <person name="Mayer C."/>
            <person name="Parker M."/>
            <person name="Quesneville H."/>
            <person name="Raymond J."/>
            <person name="Uhlig C."/>
            <person name="Valentin K.U."/>
            <person name="Worden A.Z."/>
            <person name="Armbrust E.V."/>
            <person name="Bowler C."/>
            <person name="Green B."/>
            <person name="Moulton V."/>
            <person name="Van Oosterhout C."/>
            <person name="Grigoriev I."/>
        </authorList>
    </citation>
    <scope>NUCLEOTIDE SEQUENCE [LARGE SCALE GENOMIC DNA]</scope>
    <source>
        <strain evidence="2 3">CCMP1102</strain>
    </source>
</reference>